<proteinExistence type="predicted"/>
<evidence type="ECO:0000313" key="1">
    <source>
        <dbReference type="EMBL" id="KAH6931721.1"/>
    </source>
</evidence>
<organism evidence="1 2">
    <name type="scientific">Hyalomma asiaticum</name>
    <name type="common">Tick</name>
    <dbReference type="NCBI Taxonomy" id="266040"/>
    <lineage>
        <taxon>Eukaryota</taxon>
        <taxon>Metazoa</taxon>
        <taxon>Ecdysozoa</taxon>
        <taxon>Arthropoda</taxon>
        <taxon>Chelicerata</taxon>
        <taxon>Arachnida</taxon>
        <taxon>Acari</taxon>
        <taxon>Parasitiformes</taxon>
        <taxon>Ixodida</taxon>
        <taxon>Ixodoidea</taxon>
        <taxon>Ixodidae</taxon>
        <taxon>Hyalomminae</taxon>
        <taxon>Hyalomma</taxon>
    </lineage>
</organism>
<dbReference type="EMBL" id="CM023485">
    <property type="protein sequence ID" value="KAH6931721.1"/>
    <property type="molecule type" value="Genomic_DNA"/>
</dbReference>
<name>A0ACB7SCD2_HYAAI</name>
<reference evidence="1" key="1">
    <citation type="submission" date="2020-05" db="EMBL/GenBank/DDBJ databases">
        <title>Large-scale comparative analyses of tick genomes elucidate their genetic diversity and vector capacities.</title>
        <authorList>
            <person name="Jia N."/>
            <person name="Wang J."/>
            <person name="Shi W."/>
            <person name="Du L."/>
            <person name="Sun Y."/>
            <person name="Zhan W."/>
            <person name="Jiang J."/>
            <person name="Wang Q."/>
            <person name="Zhang B."/>
            <person name="Ji P."/>
            <person name="Sakyi L.B."/>
            <person name="Cui X."/>
            <person name="Yuan T."/>
            <person name="Jiang B."/>
            <person name="Yang W."/>
            <person name="Lam T.T.-Y."/>
            <person name="Chang Q."/>
            <person name="Ding S."/>
            <person name="Wang X."/>
            <person name="Zhu J."/>
            <person name="Ruan X."/>
            <person name="Zhao L."/>
            <person name="Wei J."/>
            <person name="Que T."/>
            <person name="Du C."/>
            <person name="Cheng J."/>
            <person name="Dai P."/>
            <person name="Han X."/>
            <person name="Huang E."/>
            <person name="Gao Y."/>
            <person name="Liu J."/>
            <person name="Shao H."/>
            <person name="Ye R."/>
            <person name="Li L."/>
            <person name="Wei W."/>
            <person name="Wang X."/>
            <person name="Wang C."/>
            <person name="Yang T."/>
            <person name="Huo Q."/>
            <person name="Li W."/>
            <person name="Guo W."/>
            <person name="Chen H."/>
            <person name="Zhou L."/>
            <person name="Ni X."/>
            <person name="Tian J."/>
            <person name="Zhou Y."/>
            <person name="Sheng Y."/>
            <person name="Liu T."/>
            <person name="Pan Y."/>
            <person name="Xia L."/>
            <person name="Li J."/>
            <person name="Zhao F."/>
            <person name="Cao W."/>
        </authorList>
    </citation>
    <scope>NUCLEOTIDE SEQUENCE</scope>
    <source>
        <strain evidence="1">Hyas-2018</strain>
    </source>
</reference>
<accession>A0ACB7SCD2</accession>
<sequence length="188" mass="21253">MAAQSEMMTAFDLFLLLTYILHGKKHPVTGEPFTALATFERQMEWIQEHLLPKVPKLTGRRRELSVQVIKTYLKVARAVFMAQWATFDFAEKVLRFLALCMEMAEADCLKEDIDQIPPVMKRFMRVFVKNEQQASAITTLLEKFGCEETNEKSSSHRSRRSLKGGSIADATAGDEPMVVSDADSDVSS</sequence>
<dbReference type="Proteomes" id="UP000821845">
    <property type="component" value="Chromosome 5"/>
</dbReference>
<keyword evidence="2" id="KW-1185">Reference proteome</keyword>
<protein>
    <submittedName>
        <fullName evidence="1">Uncharacterized protein</fullName>
    </submittedName>
</protein>
<gene>
    <name evidence="1" type="ORF">HPB50_027313</name>
</gene>
<evidence type="ECO:0000313" key="2">
    <source>
        <dbReference type="Proteomes" id="UP000821845"/>
    </source>
</evidence>
<comment type="caution">
    <text evidence="1">The sequence shown here is derived from an EMBL/GenBank/DDBJ whole genome shotgun (WGS) entry which is preliminary data.</text>
</comment>